<sequence>MFGSPPPGGLFSVSGRRAKKPYAEESISNLLPRLEEKPVKPPRYISIYRPSVKCEVEKNKAQWKTMGPAKVAVPSPKNFLQKHSKEPKLPARKKEQDPKKLPELSVPRRTDRPVMGIQSKKNFINTNAIAVITGLPKKPQPIYVDRRQGDKYLLETSGLLPKYIKKKDYGVIPKYVTRRNEERERAQKEYETSILEDLRKKAMKRLTDEERKTLLQGLKKNWEEVHREFQGLPVEMDTIPKRINKEKLEIQMKQLEHDIDVIEKHKVIYIANEFQTIGLDTVWICSLILSTTTEIWNMFSYHMALLLTGQNDWPKILCKTLETMILWFSVSSKVATSSVLTLWSTLKISAEIQKGSSL</sequence>
<keyword evidence="5" id="KW-0966">Cell projection</keyword>
<dbReference type="Proteomes" id="UP000694522">
    <property type="component" value="Unplaced"/>
</dbReference>
<dbReference type="Ensembl" id="ENSACOT00000008634.1">
    <property type="protein sequence ID" value="ENSACOP00000008341.1"/>
    <property type="gene ID" value="ENSACOG00000005832.1"/>
</dbReference>
<feature type="domain" description="Enkurin" evidence="7">
    <location>
        <begin position="178"/>
        <end position="270"/>
    </location>
</feature>
<keyword evidence="9" id="KW-1185">Reference proteome</keyword>
<dbReference type="Pfam" id="PF13864">
    <property type="entry name" value="Enkurin"/>
    <property type="match status" value="1"/>
</dbReference>
<dbReference type="GO" id="GO:0001669">
    <property type="term" value="C:acrosomal vesicle"/>
    <property type="evidence" value="ECO:0007669"/>
    <property type="project" value="TreeGrafter"/>
</dbReference>
<evidence type="ECO:0000256" key="5">
    <source>
        <dbReference type="ARBA" id="ARBA00023273"/>
    </source>
</evidence>
<keyword evidence="3" id="KW-0963">Cytoplasm</keyword>
<reference evidence="8" key="2">
    <citation type="submission" date="2025-09" db="UniProtKB">
        <authorList>
            <consortium name="Ensembl"/>
        </authorList>
    </citation>
    <scope>IDENTIFICATION</scope>
</reference>
<dbReference type="InterPro" id="IPR052102">
    <property type="entry name" value="Enkurin_domain-protein"/>
</dbReference>
<protein>
    <submittedName>
        <fullName evidence="8">Enkurin, TRPC channel interacting protein</fullName>
    </submittedName>
</protein>
<proteinExistence type="predicted"/>
<evidence type="ECO:0000256" key="4">
    <source>
        <dbReference type="ARBA" id="ARBA00023212"/>
    </source>
</evidence>
<feature type="compositionally biased region" description="Basic and acidic residues" evidence="6">
    <location>
        <begin position="83"/>
        <end position="106"/>
    </location>
</feature>
<organism evidence="8 9">
    <name type="scientific">Amazona collaria</name>
    <name type="common">yellow-billed parrot</name>
    <dbReference type="NCBI Taxonomy" id="241587"/>
    <lineage>
        <taxon>Eukaryota</taxon>
        <taxon>Metazoa</taxon>
        <taxon>Chordata</taxon>
        <taxon>Craniata</taxon>
        <taxon>Vertebrata</taxon>
        <taxon>Euteleostomi</taxon>
        <taxon>Archelosauria</taxon>
        <taxon>Archosauria</taxon>
        <taxon>Dinosauria</taxon>
        <taxon>Saurischia</taxon>
        <taxon>Theropoda</taxon>
        <taxon>Coelurosauria</taxon>
        <taxon>Aves</taxon>
        <taxon>Neognathae</taxon>
        <taxon>Neoaves</taxon>
        <taxon>Telluraves</taxon>
        <taxon>Australaves</taxon>
        <taxon>Psittaciformes</taxon>
        <taxon>Psittacidae</taxon>
        <taxon>Amazona</taxon>
    </lineage>
</organism>
<keyword evidence="4" id="KW-0206">Cytoskeleton</keyword>
<dbReference type="AlphaFoldDB" id="A0A8B9FGA1"/>
<evidence type="ECO:0000313" key="8">
    <source>
        <dbReference type="Ensembl" id="ENSACOP00000008341.1"/>
    </source>
</evidence>
<accession>A0A8B9FGA1</accession>
<dbReference type="GO" id="GO:0005879">
    <property type="term" value="C:axonemal microtubule"/>
    <property type="evidence" value="ECO:0007669"/>
    <property type="project" value="TreeGrafter"/>
</dbReference>
<evidence type="ECO:0000256" key="2">
    <source>
        <dbReference type="ARBA" id="ARBA00004245"/>
    </source>
</evidence>
<evidence type="ECO:0000256" key="6">
    <source>
        <dbReference type="SAM" id="MobiDB-lite"/>
    </source>
</evidence>
<evidence type="ECO:0000259" key="7">
    <source>
        <dbReference type="PROSITE" id="PS51665"/>
    </source>
</evidence>
<reference evidence="8" key="1">
    <citation type="submission" date="2025-08" db="UniProtKB">
        <authorList>
            <consortium name="Ensembl"/>
        </authorList>
    </citation>
    <scope>IDENTIFICATION</scope>
</reference>
<dbReference type="GO" id="GO:0005516">
    <property type="term" value="F:calmodulin binding"/>
    <property type="evidence" value="ECO:0007669"/>
    <property type="project" value="TreeGrafter"/>
</dbReference>
<dbReference type="PROSITE" id="PS51665">
    <property type="entry name" value="ENKURIN"/>
    <property type="match status" value="1"/>
</dbReference>
<dbReference type="InterPro" id="IPR027012">
    <property type="entry name" value="Enkurin_dom"/>
</dbReference>
<evidence type="ECO:0000313" key="9">
    <source>
        <dbReference type="Proteomes" id="UP000694522"/>
    </source>
</evidence>
<name>A0A8B9FGA1_9PSIT</name>
<feature type="region of interest" description="Disordered" evidence="6">
    <location>
        <begin position="73"/>
        <end position="106"/>
    </location>
</feature>
<dbReference type="PANTHER" id="PTHR21490">
    <property type="entry name" value="ENKURIN-RELATED"/>
    <property type="match status" value="1"/>
</dbReference>
<evidence type="ECO:0000256" key="1">
    <source>
        <dbReference type="ARBA" id="ARBA00004138"/>
    </source>
</evidence>
<comment type="subcellular location">
    <subcellularLocation>
        <location evidence="1">Cell projection</location>
        <location evidence="1">Cilium</location>
    </subcellularLocation>
    <subcellularLocation>
        <location evidence="2">Cytoplasm</location>
        <location evidence="2">Cytoskeleton</location>
    </subcellularLocation>
</comment>
<evidence type="ECO:0000256" key="3">
    <source>
        <dbReference type="ARBA" id="ARBA00022490"/>
    </source>
</evidence>
<dbReference type="PANTHER" id="PTHR21490:SF0">
    <property type="entry name" value="ENKURIN"/>
    <property type="match status" value="1"/>
</dbReference>